<evidence type="ECO:0000313" key="2">
    <source>
        <dbReference type="EMBL" id="RUT35461.1"/>
    </source>
</evidence>
<dbReference type="AlphaFoldDB" id="A0A433XN08"/>
<dbReference type="Gene3D" id="3.30.1180.10">
    <property type="match status" value="1"/>
</dbReference>
<dbReference type="Gene3D" id="3.40.50.10170">
    <property type="match status" value="1"/>
</dbReference>
<proteinExistence type="predicted"/>
<dbReference type="InterPro" id="IPR043168">
    <property type="entry name" value="DegV_C"/>
</dbReference>
<dbReference type="Proteomes" id="UP000272464">
    <property type="component" value="Unassembled WGS sequence"/>
</dbReference>
<dbReference type="PROSITE" id="PS51482">
    <property type="entry name" value="DEGV"/>
    <property type="match status" value="1"/>
</dbReference>
<gene>
    <name evidence="2" type="ORF">EJP77_00040</name>
</gene>
<protein>
    <submittedName>
        <fullName evidence="2">DegV family protein</fullName>
    </submittedName>
</protein>
<sequence>MKKSVAWVTDSTCTLDPIYAKENHIYIVPIRLMIGDTCYKETVDITAEQFYEKLRDHEKAGSSQPPIGEFVELYEFLKDQYDEIIVIHCSSELSGTMNTSLQAAEMAEVEVTAIDSQAGAFPLREMILNGIKWHEQGKSVQEIKEGIEQMAQNLAFYVIPASLQRLHRSGRVSGTQLLVSQLLKIHLLLKFEKGKVLVEDKIRTFKKTKQRMIEHLREDIGKMKEVCIMHVNNLAEAKELERELTSLDPGLRTEIMTFIPVVGILAGEGTVAMAWIRNQPGVQI</sequence>
<evidence type="ECO:0000256" key="1">
    <source>
        <dbReference type="ARBA" id="ARBA00023121"/>
    </source>
</evidence>
<comment type="caution">
    <text evidence="2">The sequence shown here is derived from an EMBL/GenBank/DDBJ whole genome shotgun (WGS) entry which is preliminary data.</text>
</comment>
<dbReference type="EMBL" id="RZNX01000001">
    <property type="protein sequence ID" value="RUT35461.1"/>
    <property type="molecule type" value="Genomic_DNA"/>
</dbReference>
<dbReference type="OrthoDB" id="1638652at2"/>
<reference evidence="2 3" key="1">
    <citation type="submission" date="2018-12" db="EMBL/GenBank/DDBJ databases">
        <authorList>
            <person name="Sun L."/>
            <person name="Chen Z."/>
        </authorList>
    </citation>
    <scope>NUCLEOTIDE SEQUENCE [LARGE SCALE GENOMIC DNA]</scope>
    <source>
        <strain evidence="2 3">3-5-3</strain>
    </source>
</reference>
<evidence type="ECO:0000313" key="3">
    <source>
        <dbReference type="Proteomes" id="UP000272464"/>
    </source>
</evidence>
<keyword evidence="3" id="KW-1185">Reference proteome</keyword>
<accession>A0A433XN08</accession>
<dbReference type="PANTHER" id="PTHR33434:SF2">
    <property type="entry name" value="FATTY ACID-BINDING PROTEIN TM_1468"/>
    <property type="match status" value="1"/>
</dbReference>
<name>A0A433XN08_9BACL</name>
<keyword evidence="1" id="KW-0446">Lipid-binding</keyword>
<dbReference type="RefSeq" id="WP_127197161.1">
    <property type="nucleotide sequence ID" value="NZ_RZNX01000001.1"/>
</dbReference>
<dbReference type="InterPro" id="IPR003797">
    <property type="entry name" value="DegV"/>
</dbReference>
<dbReference type="SUPFAM" id="SSF82549">
    <property type="entry name" value="DAK1/DegV-like"/>
    <property type="match status" value="1"/>
</dbReference>
<organism evidence="2 3">
    <name type="scientific">Paenibacillus zeisoli</name>
    <dbReference type="NCBI Taxonomy" id="2496267"/>
    <lineage>
        <taxon>Bacteria</taxon>
        <taxon>Bacillati</taxon>
        <taxon>Bacillota</taxon>
        <taxon>Bacilli</taxon>
        <taxon>Bacillales</taxon>
        <taxon>Paenibacillaceae</taxon>
        <taxon>Paenibacillus</taxon>
    </lineage>
</organism>
<dbReference type="PANTHER" id="PTHR33434">
    <property type="entry name" value="DEGV DOMAIN-CONTAINING PROTEIN DR_1986-RELATED"/>
    <property type="match status" value="1"/>
</dbReference>
<dbReference type="InterPro" id="IPR050270">
    <property type="entry name" value="DegV_domain_contain"/>
</dbReference>
<dbReference type="NCBIfam" id="TIGR00762">
    <property type="entry name" value="DegV"/>
    <property type="match status" value="1"/>
</dbReference>
<dbReference type="GO" id="GO:0008289">
    <property type="term" value="F:lipid binding"/>
    <property type="evidence" value="ECO:0007669"/>
    <property type="project" value="UniProtKB-KW"/>
</dbReference>
<dbReference type="Pfam" id="PF02645">
    <property type="entry name" value="DegV"/>
    <property type="match status" value="1"/>
</dbReference>